<sequence>MQCVDALSAALSAAAVCTWHRQGCHACKPSGHSIDALAALTAERCCRLANALPTPPLMRLLLVRASRSAECTARLPVHINPNSRGGCARASRVRVCGHSNDSLSALPVEQFCRLANAWQALLTQHNALRITEVPVVAYIKMRLRPLLLSAADALHVPRSALPGALMPFSVSRSAEHCCGAILHPIADPNPDVLLNDTFHACHAERCCHLAKSPASGADAVERIKKCRALLRHAWHCTQHCPQGGRRAQHRAAHRRHQADGDQVRGIRCRDSRRGREAAAGGGHADHLPPRRRRRQPGRFAASQAAVPDNGPRRRPASPPLVPCLGRLPRKGAQAAAGGACLCAAGGARSEAARRPGGGAPRGAEVRVDMVQLELMRLLAKQREMRQAGVGAQLDAAQHGSRGGKQAAAAVNALLDHSTARFPGTGSTDLPAAYMDADAWLTRGDTLAIFHAMAAKMRQLSSTWCSNEQDQLEMVFPVLCCCEDIERRQGERPSEHRKRVKLLWRAVSYCNSSGAHVHNGGHRHRGAHADRLSAGSPSSMMHAIRLQRECASRDFKRCANIIIRDACLADRLSAGSPSSMMHAIRLQRECASRDFKRCANIIIRDACLVGCSCFRTGWSAVVIEKTADRTGVEATSTFARLGPACR</sequence>
<protein>
    <submittedName>
        <fullName evidence="2">Uncharacterized protein</fullName>
    </submittedName>
</protein>
<proteinExistence type="predicted"/>
<feature type="compositionally biased region" description="Basic and acidic residues" evidence="1">
    <location>
        <begin position="257"/>
        <end position="276"/>
    </location>
</feature>
<accession>A0A835YNQ7</accession>
<keyword evidence="3" id="KW-1185">Reference proteome</keyword>
<dbReference type="AlphaFoldDB" id="A0A835YNQ7"/>
<feature type="compositionally biased region" description="Basic residues" evidence="1">
    <location>
        <begin position="246"/>
        <end position="256"/>
    </location>
</feature>
<feature type="region of interest" description="Disordered" evidence="1">
    <location>
        <begin position="240"/>
        <end position="324"/>
    </location>
</feature>
<dbReference type="Proteomes" id="UP000664859">
    <property type="component" value="Unassembled WGS sequence"/>
</dbReference>
<gene>
    <name evidence="2" type="ORF">JKP88DRAFT_247994</name>
</gene>
<evidence type="ECO:0000256" key="1">
    <source>
        <dbReference type="SAM" id="MobiDB-lite"/>
    </source>
</evidence>
<evidence type="ECO:0000313" key="2">
    <source>
        <dbReference type="EMBL" id="KAG5178727.1"/>
    </source>
</evidence>
<organism evidence="2 3">
    <name type="scientific">Tribonema minus</name>
    <dbReference type="NCBI Taxonomy" id="303371"/>
    <lineage>
        <taxon>Eukaryota</taxon>
        <taxon>Sar</taxon>
        <taxon>Stramenopiles</taxon>
        <taxon>Ochrophyta</taxon>
        <taxon>PX clade</taxon>
        <taxon>Xanthophyceae</taxon>
        <taxon>Tribonematales</taxon>
        <taxon>Tribonemataceae</taxon>
        <taxon>Tribonema</taxon>
    </lineage>
</organism>
<comment type="caution">
    <text evidence="2">The sequence shown here is derived from an EMBL/GenBank/DDBJ whole genome shotgun (WGS) entry which is preliminary data.</text>
</comment>
<reference evidence="2" key="1">
    <citation type="submission" date="2021-02" db="EMBL/GenBank/DDBJ databases">
        <title>First Annotated Genome of the Yellow-green Alga Tribonema minus.</title>
        <authorList>
            <person name="Mahan K.M."/>
        </authorList>
    </citation>
    <scope>NUCLEOTIDE SEQUENCE</scope>
    <source>
        <strain evidence="2">UTEX B ZZ1240</strain>
    </source>
</reference>
<dbReference type="EMBL" id="JAFCMP010000513">
    <property type="protein sequence ID" value="KAG5178727.1"/>
    <property type="molecule type" value="Genomic_DNA"/>
</dbReference>
<evidence type="ECO:0000313" key="3">
    <source>
        <dbReference type="Proteomes" id="UP000664859"/>
    </source>
</evidence>
<name>A0A835YNQ7_9STRA</name>